<dbReference type="AlphaFoldDB" id="A0A812M9L8"/>
<comment type="caution">
    <text evidence="2">The sequence shown here is derived from an EMBL/GenBank/DDBJ whole genome shotgun (WGS) entry which is preliminary data.</text>
</comment>
<dbReference type="EMBL" id="CAJNDS010001291">
    <property type="protein sequence ID" value="CAE7254432.1"/>
    <property type="molecule type" value="Genomic_DNA"/>
</dbReference>
<evidence type="ECO:0000256" key="1">
    <source>
        <dbReference type="SAM" id="Phobius"/>
    </source>
</evidence>
<evidence type="ECO:0000313" key="2">
    <source>
        <dbReference type="EMBL" id="CAE7254432.1"/>
    </source>
</evidence>
<organism evidence="2 3">
    <name type="scientific">Symbiodinium natans</name>
    <dbReference type="NCBI Taxonomy" id="878477"/>
    <lineage>
        <taxon>Eukaryota</taxon>
        <taxon>Sar</taxon>
        <taxon>Alveolata</taxon>
        <taxon>Dinophyceae</taxon>
        <taxon>Suessiales</taxon>
        <taxon>Symbiodiniaceae</taxon>
        <taxon>Symbiodinium</taxon>
    </lineage>
</organism>
<keyword evidence="3" id="KW-1185">Reference proteome</keyword>
<keyword evidence="1" id="KW-0472">Membrane</keyword>
<dbReference type="OrthoDB" id="426434at2759"/>
<gene>
    <name evidence="2" type="primary">Ide</name>
    <name evidence="2" type="ORF">SNAT2548_LOCUS12867</name>
</gene>
<keyword evidence="1" id="KW-0812">Transmembrane</keyword>
<keyword evidence="1" id="KW-1133">Transmembrane helix</keyword>
<sequence length="504" mass="56490">MAAARSVTRMPAEDEGCHDCSCFQKGPARIARAAETWEHVGQGKGSYSKVEQVRYVGSGQGSYVQELISTYDGYRVRPGCVACLALLLLLAMGTIFFVVAHHRLNQGQNDDYQSPPLIYDCSRGADIRLWSPEQQDFCCIHEGLACPRPAEPAERYDCDAGFRHWKTDWSPGQQRFCCYKHRKACKVKIVHDIKYVPVVHTKKVNKYVQQPPHYIYKTRYKTITRRKYVPVPVPTPGKTKVLVQHVPVPMPSKTKVLVKRVPVPMPGKTKVLIKHVVERVPVPKVLVKHVVERVPVPKVIVKHVVEHVPVPTNVMGHAVQVSTQNLDHIQYDCEAGHMNSKYGWSESKKRWCCSHFQKGCSFSSGCETPCTLAGQQAEAQNTCASSTRWAARSMFAGRNDACQLAFHEVAMNCAWCHGCELREVGCKAEPLRGMQPMQPHPLHKWSEGIHVAKQVSTGRHSSGAQQEHSHPAFRCDSTHRATWSPAQAIWCCDERGMGCAQPGE</sequence>
<accession>A0A812M9L8</accession>
<proteinExistence type="predicted"/>
<reference evidence="2" key="1">
    <citation type="submission" date="2021-02" db="EMBL/GenBank/DDBJ databases">
        <authorList>
            <person name="Dougan E. K."/>
            <person name="Rhodes N."/>
            <person name="Thang M."/>
            <person name="Chan C."/>
        </authorList>
    </citation>
    <scope>NUCLEOTIDE SEQUENCE</scope>
</reference>
<evidence type="ECO:0000313" key="3">
    <source>
        <dbReference type="Proteomes" id="UP000604046"/>
    </source>
</evidence>
<name>A0A812M9L8_9DINO</name>
<feature type="transmembrane region" description="Helical" evidence="1">
    <location>
        <begin position="79"/>
        <end position="100"/>
    </location>
</feature>
<protein>
    <submittedName>
        <fullName evidence="2">Ide protein</fullName>
    </submittedName>
</protein>
<dbReference type="Proteomes" id="UP000604046">
    <property type="component" value="Unassembled WGS sequence"/>
</dbReference>